<dbReference type="Gene3D" id="3.40.50.2300">
    <property type="match status" value="1"/>
</dbReference>
<accession>A0ABU5IW03</accession>
<gene>
    <name evidence="11" type="ORF">SM124_06185</name>
</gene>
<name>A0ABU5IW03_9BACI</name>
<evidence type="ECO:0000259" key="9">
    <source>
        <dbReference type="PROSITE" id="PS50110"/>
    </source>
</evidence>
<comment type="subcellular location">
    <subcellularLocation>
        <location evidence="1">Cytoplasm</location>
    </subcellularLocation>
</comment>
<keyword evidence="4" id="KW-0805">Transcription regulation</keyword>
<evidence type="ECO:0000256" key="4">
    <source>
        <dbReference type="ARBA" id="ARBA00023015"/>
    </source>
</evidence>
<dbReference type="PROSITE" id="PS51755">
    <property type="entry name" value="OMPR_PHOB"/>
    <property type="match status" value="1"/>
</dbReference>
<organism evidence="11 12">
    <name type="scientific">Robertmurraya mangrovi</name>
    <dbReference type="NCBI Taxonomy" id="3098077"/>
    <lineage>
        <taxon>Bacteria</taxon>
        <taxon>Bacillati</taxon>
        <taxon>Bacillota</taxon>
        <taxon>Bacilli</taxon>
        <taxon>Bacillales</taxon>
        <taxon>Bacillaceae</taxon>
        <taxon>Robertmurraya</taxon>
    </lineage>
</organism>
<dbReference type="Pfam" id="PF00486">
    <property type="entry name" value="Trans_reg_C"/>
    <property type="match status" value="1"/>
</dbReference>
<keyword evidence="3" id="KW-0902">Two-component regulatory system</keyword>
<dbReference type="InterPro" id="IPR011006">
    <property type="entry name" value="CheY-like_superfamily"/>
</dbReference>
<comment type="caution">
    <text evidence="11">The sequence shown here is derived from an EMBL/GenBank/DDBJ whole genome shotgun (WGS) entry which is preliminary data.</text>
</comment>
<dbReference type="Proteomes" id="UP001290455">
    <property type="component" value="Unassembled WGS sequence"/>
</dbReference>
<evidence type="ECO:0000313" key="12">
    <source>
        <dbReference type="Proteomes" id="UP001290455"/>
    </source>
</evidence>
<evidence type="ECO:0000256" key="7">
    <source>
        <dbReference type="PROSITE-ProRule" id="PRU00169"/>
    </source>
</evidence>
<keyword evidence="5 8" id="KW-0238">DNA-binding</keyword>
<dbReference type="PANTHER" id="PTHR48111:SF73">
    <property type="entry name" value="ALKALINE PHOSPHATASE SYNTHESIS TRANSCRIPTIONAL REGULATORY PROTEIN PHOP"/>
    <property type="match status" value="1"/>
</dbReference>
<dbReference type="SUPFAM" id="SSF46894">
    <property type="entry name" value="C-terminal effector domain of the bipartite response regulators"/>
    <property type="match status" value="1"/>
</dbReference>
<evidence type="ECO:0000256" key="8">
    <source>
        <dbReference type="PROSITE-ProRule" id="PRU01091"/>
    </source>
</evidence>
<feature type="DNA-binding region" description="OmpR/PhoB-type" evidence="8">
    <location>
        <begin position="127"/>
        <end position="227"/>
    </location>
</feature>
<feature type="domain" description="OmpR/PhoB-type" evidence="10">
    <location>
        <begin position="127"/>
        <end position="227"/>
    </location>
</feature>
<dbReference type="InterPro" id="IPR001867">
    <property type="entry name" value="OmpR/PhoB-type_DNA-bd"/>
</dbReference>
<dbReference type="SMART" id="SM00862">
    <property type="entry name" value="Trans_reg_C"/>
    <property type="match status" value="1"/>
</dbReference>
<proteinExistence type="predicted"/>
<dbReference type="PROSITE" id="PS50110">
    <property type="entry name" value="RESPONSE_REGULATORY"/>
    <property type="match status" value="1"/>
</dbReference>
<evidence type="ECO:0000256" key="6">
    <source>
        <dbReference type="ARBA" id="ARBA00023163"/>
    </source>
</evidence>
<reference evidence="11 12" key="1">
    <citation type="submission" date="2023-11" db="EMBL/GenBank/DDBJ databases">
        <title>Bacillus jintuensis, isolated from a mudflat on the Beibu Gulf coast.</title>
        <authorList>
            <person name="Li M."/>
        </authorList>
    </citation>
    <scope>NUCLEOTIDE SEQUENCE [LARGE SCALE GENOMIC DNA]</scope>
    <source>
        <strain evidence="11 12">31A1R</strain>
    </source>
</reference>
<evidence type="ECO:0000256" key="3">
    <source>
        <dbReference type="ARBA" id="ARBA00023012"/>
    </source>
</evidence>
<dbReference type="InterPro" id="IPR001789">
    <property type="entry name" value="Sig_transdc_resp-reg_receiver"/>
</dbReference>
<dbReference type="Pfam" id="PF00072">
    <property type="entry name" value="Response_reg"/>
    <property type="match status" value="1"/>
</dbReference>
<dbReference type="EMBL" id="JAXOFX010000003">
    <property type="protein sequence ID" value="MDZ5471332.1"/>
    <property type="molecule type" value="Genomic_DNA"/>
</dbReference>
<evidence type="ECO:0000259" key="10">
    <source>
        <dbReference type="PROSITE" id="PS51755"/>
    </source>
</evidence>
<dbReference type="PANTHER" id="PTHR48111">
    <property type="entry name" value="REGULATOR OF RPOS"/>
    <property type="match status" value="1"/>
</dbReference>
<dbReference type="InterPro" id="IPR016032">
    <property type="entry name" value="Sig_transdc_resp-reg_C-effctor"/>
</dbReference>
<dbReference type="SUPFAM" id="SSF52172">
    <property type="entry name" value="CheY-like"/>
    <property type="match status" value="1"/>
</dbReference>
<dbReference type="Gene3D" id="6.10.250.690">
    <property type="match status" value="1"/>
</dbReference>
<dbReference type="InterPro" id="IPR036388">
    <property type="entry name" value="WH-like_DNA-bd_sf"/>
</dbReference>
<dbReference type="CDD" id="cd17574">
    <property type="entry name" value="REC_OmpR"/>
    <property type="match status" value="1"/>
</dbReference>
<keyword evidence="2 7" id="KW-0597">Phosphoprotein</keyword>
<evidence type="ECO:0000313" key="11">
    <source>
        <dbReference type="EMBL" id="MDZ5471332.1"/>
    </source>
</evidence>
<evidence type="ECO:0000256" key="2">
    <source>
        <dbReference type="ARBA" id="ARBA00022553"/>
    </source>
</evidence>
<keyword evidence="12" id="KW-1185">Reference proteome</keyword>
<protein>
    <submittedName>
        <fullName evidence="11">Response regulator transcription factor</fullName>
    </submittedName>
</protein>
<evidence type="ECO:0000256" key="1">
    <source>
        <dbReference type="ARBA" id="ARBA00004496"/>
    </source>
</evidence>
<dbReference type="CDD" id="cd00383">
    <property type="entry name" value="trans_reg_C"/>
    <property type="match status" value="1"/>
</dbReference>
<feature type="domain" description="Response regulatory" evidence="9">
    <location>
        <begin position="3"/>
        <end position="116"/>
    </location>
</feature>
<dbReference type="RefSeq" id="WP_322445630.1">
    <property type="nucleotide sequence ID" value="NZ_JAXOFX010000003.1"/>
</dbReference>
<keyword evidence="6" id="KW-0804">Transcription</keyword>
<dbReference type="InterPro" id="IPR039420">
    <property type="entry name" value="WalR-like"/>
</dbReference>
<dbReference type="Gene3D" id="1.10.10.10">
    <property type="entry name" value="Winged helix-like DNA-binding domain superfamily/Winged helix DNA-binding domain"/>
    <property type="match status" value="1"/>
</dbReference>
<feature type="modified residue" description="4-aspartylphosphate" evidence="7">
    <location>
        <position position="52"/>
    </location>
</feature>
<dbReference type="SMART" id="SM00448">
    <property type="entry name" value="REC"/>
    <property type="match status" value="1"/>
</dbReference>
<sequence>MVSILIVEDDEMLCYGLQYAFEKEQWQTYIANSIHEADVLLKKINPSLILLDNNLPDGLGFNFCKKMRASSHTPIIFLTAADEEIDIVRGLDMGADDYLTKPFRVMELISRIKSVLRRSQGVFQMTEKELSSGAITLSLNKQTAQKAGQDMKLTTTEFKLLHIFMQNPGQLLTREQLLQKLWDLEGNFIDDNTLSVHIRRLRGKVEEDPSKPIHIKTIRGTGYIWDEGCVRS</sequence>
<evidence type="ECO:0000256" key="5">
    <source>
        <dbReference type="ARBA" id="ARBA00023125"/>
    </source>
</evidence>